<dbReference type="PROSITE" id="PS51012">
    <property type="entry name" value="ABC_TM2"/>
    <property type="match status" value="1"/>
</dbReference>
<comment type="similarity">
    <text evidence="2 9">Belongs to the ABC-2 integral membrane protein family.</text>
</comment>
<sequence>MQDLFKRKDLLIYLVTSGLKAQHRNTFLGYFWWLLDPLLGVLVYYFLRIVLLGRAGENIVPFLVIGLVVFRWFSSTVNSSARSIATKSHIISQVYMPKVIFPLAASLTQLINFLFGLIVIAIFLAFSRLAPGPEIVWLPFVMLIQILFHMALSLIMGYICVFIRDIENVLTYFMRIMRYASPVIWEASRLPPRYQWVSDANPFSHLLISYRNIIMYQAMPDFSRLLPLGAVSLIIIVFMMYFYNKNEHKIIKVL</sequence>
<comment type="caution">
    <text evidence="9">Lacks conserved residue(s) required for the propagation of feature annotation.</text>
</comment>
<dbReference type="Proteomes" id="UP000006443">
    <property type="component" value="Unassembled WGS sequence"/>
</dbReference>
<dbReference type="eggNOG" id="COG1682">
    <property type="taxonomic scope" value="Bacteria"/>
</dbReference>
<keyword evidence="5" id="KW-0997">Cell inner membrane</keyword>
<feature type="transmembrane region" description="Helical" evidence="9">
    <location>
        <begin position="225"/>
        <end position="243"/>
    </location>
</feature>
<keyword evidence="4 9" id="KW-1003">Cell membrane</keyword>
<evidence type="ECO:0000256" key="5">
    <source>
        <dbReference type="ARBA" id="ARBA00022519"/>
    </source>
</evidence>
<proteinExistence type="inferred from homology"/>
<dbReference type="EMBL" id="ACJM01000007">
    <property type="protein sequence ID" value="EEG77533.1"/>
    <property type="molecule type" value="Genomic_DNA"/>
</dbReference>
<evidence type="ECO:0000256" key="1">
    <source>
        <dbReference type="ARBA" id="ARBA00004429"/>
    </source>
</evidence>
<gene>
    <name evidence="11" type="ORF">DealDRAFT_1656</name>
</gene>
<protein>
    <recommendedName>
        <fullName evidence="9">Transport permease protein</fullName>
    </recommendedName>
</protein>
<feature type="transmembrane region" description="Helical" evidence="9">
    <location>
        <begin position="99"/>
        <end position="125"/>
    </location>
</feature>
<evidence type="ECO:0000256" key="6">
    <source>
        <dbReference type="ARBA" id="ARBA00022692"/>
    </source>
</evidence>
<dbReference type="Pfam" id="PF01061">
    <property type="entry name" value="ABC2_membrane"/>
    <property type="match status" value="1"/>
</dbReference>
<evidence type="ECO:0000256" key="4">
    <source>
        <dbReference type="ARBA" id="ARBA00022475"/>
    </source>
</evidence>
<evidence type="ECO:0000256" key="3">
    <source>
        <dbReference type="ARBA" id="ARBA00022448"/>
    </source>
</evidence>
<keyword evidence="3 9" id="KW-0813">Transport</keyword>
<evidence type="ECO:0000256" key="2">
    <source>
        <dbReference type="ARBA" id="ARBA00007783"/>
    </source>
</evidence>
<dbReference type="AlphaFoldDB" id="C0GGU2"/>
<evidence type="ECO:0000259" key="10">
    <source>
        <dbReference type="PROSITE" id="PS51012"/>
    </source>
</evidence>
<evidence type="ECO:0000313" key="12">
    <source>
        <dbReference type="Proteomes" id="UP000006443"/>
    </source>
</evidence>
<accession>C0GGU2</accession>
<keyword evidence="8 9" id="KW-0472">Membrane</keyword>
<dbReference type="InterPro" id="IPR013525">
    <property type="entry name" value="ABC2_TM"/>
</dbReference>
<dbReference type="GO" id="GO:0015920">
    <property type="term" value="P:lipopolysaccharide transport"/>
    <property type="evidence" value="ECO:0007669"/>
    <property type="project" value="TreeGrafter"/>
</dbReference>
<dbReference type="InterPro" id="IPR047817">
    <property type="entry name" value="ABC2_TM_bact-type"/>
</dbReference>
<evidence type="ECO:0000313" key="11">
    <source>
        <dbReference type="EMBL" id="EEG77533.1"/>
    </source>
</evidence>
<reference evidence="11 12" key="1">
    <citation type="submission" date="2009-02" db="EMBL/GenBank/DDBJ databases">
        <title>Sequencing of the draft genome and assembly of Dethiobacter alkaliphilus AHT 1.</title>
        <authorList>
            <consortium name="US DOE Joint Genome Institute (JGI-PGF)"/>
            <person name="Lucas S."/>
            <person name="Copeland A."/>
            <person name="Lapidus A."/>
            <person name="Glavina del Rio T."/>
            <person name="Dalin E."/>
            <person name="Tice H."/>
            <person name="Bruce D."/>
            <person name="Goodwin L."/>
            <person name="Pitluck S."/>
            <person name="Larimer F."/>
            <person name="Land M.L."/>
            <person name="Hauser L."/>
            <person name="Muyzer G."/>
        </authorList>
    </citation>
    <scope>NUCLEOTIDE SEQUENCE [LARGE SCALE GENOMIC DNA]</scope>
    <source>
        <strain evidence="11 12">AHT 1</strain>
    </source>
</reference>
<dbReference type="STRING" id="555088.DealDRAFT_1656"/>
<evidence type="ECO:0000256" key="7">
    <source>
        <dbReference type="ARBA" id="ARBA00022989"/>
    </source>
</evidence>
<feature type="transmembrane region" description="Helical" evidence="9">
    <location>
        <begin position="59"/>
        <end position="78"/>
    </location>
</feature>
<feature type="transmembrane region" description="Helical" evidence="9">
    <location>
        <begin position="137"/>
        <end position="163"/>
    </location>
</feature>
<dbReference type="GO" id="GO:0140359">
    <property type="term" value="F:ABC-type transporter activity"/>
    <property type="evidence" value="ECO:0007669"/>
    <property type="project" value="InterPro"/>
</dbReference>
<keyword evidence="12" id="KW-1185">Reference proteome</keyword>
<dbReference type="GO" id="GO:0005886">
    <property type="term" value="C:plasma membrane"/>
    <property type="evidence" value="ECO:0007669"/>
    <property type="project" value="UniProtKB-SubCell"/>
</dbReference>
<feature type="transmembrane region" description="Helical" evidence="9">
    <location>
        <begin position="27"/>
        <end position="47"/>
    </location>
</feature>
<organism evidence="11 12">
    <name type="scientific">Dethiobacter alkaliphilus AHT 1</name>
    <dbReference type="NCBI Taxonomy" id="555088"/>
    <lineage>
        <taxon>Bacteria</taxon>
        <taxon>Bacillati</taxon>
        <taxon>Bacillota</taxon>
        <taxon>Dethiobacteria</taxon>
        <taxon>Dethiobacterales</taxon>
        <taxon>Dethiobacteraceae</taxon>
        <taxon>Dethiobacter</taxon>
    </lineage>
</organism>
<evidence type="ECO:0000256" key="8">
    <source>
        <dbReference type="ARBA" id="ARBA00023136"/>
    </source>
</evidence>
<feature type="domain" description="ABC transmembrane type-2" evidence="10">
    <location>
        <begin position="28"/>
        <end position="246"/>
    </location>
</feature>
<comment type="subcellular location">
    <subcellularLocation>
        <location evidence="1">Cell inner membrane</location>
        <topology evidence="1">Multi-pass membrane protein</topology>
    </subcellularLocation>
    <subcellularLocation>
        <location evidence="9">Cell membrane</location>
        <topology evidence="9">Multi-pass membrane protein</topology>
    </subcellularLocation>
</comment>
<dbReference type="PANTHER" id="PTHR30413:SF8">
    <property type="entry name" value="TRANSPORT PERMEASE PROTEIN"/>
    <property type="match status" value="1"/>
</dbReference>
<comment type="caution">
    <text evidence="11">The sequence shown here is derived from an EMBL/GenBank/DDBJ whole genome shotgun (WGS) entry which is preliminary data.</text>
</comment>
<dbReference type="PANTHER" id="PTHR30413">
    <property type="entry name" value="INNER MEMBRANE TRANSPORT PERMEASE"/>
    <property type="match status" value="1"/>
</dbReference>
<name>C0GGU2_DETAL</name>
<evidence type="ECO:0000256" key="9">
    <source>
        <dbReference type="RuleBase" id="RU361157"/>
    </source>
</evidence>
<keyword evidence="7 9" id="KW-1133">Transmembrane helix</keyword>
<keyword evidence="6 9" id="KW-0812">Transmembrane</keyword>